<dbReference type="VEuPathDB" id="FungiDB:yc1106_07664"/>
<evidence type="ECO:0000313" key="3">
    <source>
        <dbReference type="EMBL" id="USP80390.1"/>
    </source>
</evidence>
<dbReference type="Gene3D" id="3.90.1300.10">
    <property type="entry name" value="Amidase signature (AS) domain"/>
    <property type="match status" value="1"/>
</dbReference>
<dbReference type="PANTHER" id="PTHR11895:SF171">
    <property type="entry name" value="AMIDASE DOMAIN-CONTAINING PROTEIN"/>
    <property type="match status" value="1"/>
</dbReference>
<sequence length="594" mass="63386">MSIIALADESSSGFQVDDFRQLAGRLGIDVSDDRDAHDYLRLIWSFESVLSHVERGADYIPSQLQPLPTVQPRQYWAPTAAQNPYNAWSHQCNLSAAAPSNQRLQGRAVAIKDNICVGGLPTTLGAPASILSDQNEYPLSPIDATVVSRVLAAGGTIKGTSTCECFCASPLSFTSASGPVHNPHLHGYTSGGSSSGSCALVAAHALYPDKPEVTGETVELAIGSDQAGSVRIPASYCGLLGLKPTFGLVPYTGAASMMPMIDHLGPIATHLKDIAILLEVMAGYDGLDSRMSPESPLVNNVKPYQRLLEDFQEQLKVQPETGRAWRVGLLTEAFSMPGVSSLVQQTVIKAATTAFEAAGATVAPISIPMHHEAPIIWTAASRPSMSKYLYQGSPAGHLSFAPPHLRPRWPLTQQTFESISATNPALANILFSSQFTHDHVTSGIEAKAHRKVFELRAVYDRALEDVDVLVTPCAPSVAMPLPSQTSCSSSSSNDKLENANFTTILKRLESTIGVTNNTCPFNVTGHPAMSVPCGFGTPSPPRSAEDASSPPSLPIGMQIVGRRWQDEKIIMAAALFQRGRELIAAGNHTSAREV</sequence>
<dbReference type="SUPFAM" id="SSF75304">
    <property type="entry name" value="Amidase signature (AS) enzymes"/>
    <property type="match status" value="1"/>
</dbReference>
<keyword evidence="4" id="KW-1185">Reference proteome</keyword>
<dbReference type="PANTHER" id="PTHR11895">
    <property type="entry name" value="TRANSAMIDASE"/>
    <property type="match status" value="1"/>
</dbReference>
<protein>
    <submittedName>
        <fullName evidence="3">Amidase</fullName>
    </submittedName>
</protein>
<dbReference type="GO" id="GO:0003824">
    <property type="term" value="F:catalytic activity"/>
    <property type="evidence" value="ECO:0007669"/>
    <property type="project" value="InterPro"/>
</dbReference>
<organism evidence="3 4">
    <name type="scientific">Curvularia clavata</name>
    <dbReference type="NCBI Taxonomy" id="95742"/>
    <lineage>
        <taxon>Eukaryota</taxon>
        <taxon>Fungi</taxon>
        <taxon>Dikarya</taxon>
        <taxon>Ascomycota</taxon>
        <taxon>Pezizomycotina</taxon>
        <taxon>Dothideomycetes</taxon>
        <taxon>Pleosporomycetidae</taxon>
        <taxon>Pleosporales</taxon>
        <taxon>Pleosporineae</taxon>
        <taxon>Pleosporaceae</taxon>
        <taxon>Curvularia</taxon>
    </lineage>
</organism>
<evidence type="ECO:0000259" key="2">
    <source>
        <dbReference type="Pfam" id="PF01425"/>
    </source>
</evidence>
<feature type="region of interest" description="Disordered" evidence="1">
    <location>
        <begin position="534"/>
        <end position="554"/>
    </location>
</feature>
<evidence type="ECO:0000313" key="4">
    <source>
        <dbReference type="Proteomes" id="UP001056012"/>
    </source>
</evidence>
<dbReference type="OrthoDB" id="1879366at2759"/>
<name>A0A9Q8ZET4_CURCL</name>
<dbReference type="InterPro" id="IPR023631">
    <property type="entry name" value="Amidase_dom"/>
</dbReference>
<dbReference type="InterPro" id="IPR036928">
    <property type="entry name" value="AS_sf"/>
</dbReference>
<evidence type="ECO:0000256" key="1">
    <source>
        <dbReference type="SAM" id="MobiDB-lite"/>
    </source>
</evidence>
<reference evidence="3" key="1">
    <citation type="submission" date="2021-12" db="EMBL/GenBank/DDBJ databases">
        <title>Curvularia clavata genome.</title>
        <authorList>
            <person name="Cao Y."/>
        </authorList>
    </citation>
    <scope>NUCLEOTIDE SEQUENCE</scope>
    <source>
        <strain evidence="3">Yc1106</strain>
    </source>
</reference>
<gene>
    <name evidence="3" type="ORF">yc1106_07664</name>
</gene>
<dbReference type="EMBL" id="CP089278">
    <property type="protein sequence ID" value="USP80390.1"/>
    <property type="molecule type" value="Genomic_DNA"/>
</dbReference>
<proteinExistence type="predicted"/>
<dbReference type="Proteomes" id="UP001056012">
    <property type="component" value="Chromosome 5"/>
</dbReference>
<feature type="domain" description="Amidase" evidence="2">
    <location>
        <begin position="98"/>
        <end position="569"/>
    </location>
</feature>
<dbReference type="Pfam" id="PF01425">
    <property type="entry name" value="Amidase"/>
    <property type="match status" value="1"/>
</dbReference>
<dbReference type="AlphaFoldDB" id="A0A9Q8ZET4"/>
<accession>A0A9Q8ZET4</accession>
<dbReference type="InterPro" id="IPR000120">
    <property type="entry name" value="Amidase"/>
</dbReference>